<name>A0ABT0S3D9_9SPHN</name>
<feature type="transmembrane region" description="Helical" evidence="1">
    <location>
        <begin position="43"/>
        <end position="63"/>
    </location>
</feature>
<accession>A0ABT0S3D9</accession>
<reference evidence="2" key="1">
    <citation type="submission" date="2022-05" db="EMBL/GenBank/DDBJ databases">
        <authorList>
            <person name="Jo J.-H."/>
            <person name="Im W.-T."/>
        </authorList>
    </citation>
    <scope>NUCLEOTIDE SEQUENCE</scope>
    <source>
        <strain evidence="2">SE220</strain>
    </source>
</reference>
<evidence type="ECO:0000313" key="2">
    <source>
        <dbReference type="EMBL" id="MCL6730351.1"/>
    </source>
</evidence>
<keyword evidence="3" id="KW-1185">Reference proteome</keyword>
<gene>
    <name evidence="2" type="ORF">LZ538_09840</name>
</gene>
<proteinExistence type="predicted"/>
<evidence type="ECO:0000256" key="1">
    <source>
        <dbReference type="SAM" id="Phobius"/>
    </source>
</evidence>
<dbReference type="EMBL" id="JAMGBE010000003">
    <property type="protein sequence ID" value="MCL6730351.1"/>
    <property type="molecule type" value="Genomic_DNA"/>
</dbReference>
<keyword evidence="1" id="KW-0812">Transmembrane</keyword>
<comment type="caution">
    <text evidence="2">The sequence shown here is derived from an EMBL/GenBank/DDBJ whole genome shotgun (WGS) entry which is preliminary data.</text>
</comment>
<feature type="transmembrane region" description="Helical" evidence="1">
    <location>
        <begin position="227"/>
        <end position="253"/>
    </location>
</feature>
<protein>
    <submittedName>
        <fullName evidence="2">DUF2189 domain-containing protein</fullName>
    </submittedName>
</protein>
<keyword evidence="1" id="KW-1133">Transmembrane helix</keyword>
<dbReference type="Proteomes" id="UP001165342">
    <property type="component" value="Unassembled WGS sequence"/>
</dbReference>
<feature type="transmembrane region" description="Helical" evidence="1">
    <location>
        <begin position="120"/>
        <end position="146"/>
    </location>
</feature>
<sequence length="278" mass="30242">MATVHTSDNARAAGITVRRITDEDLRIALRQGLDDFLEMRGDLIFVGLIYPLIGVAAAVMTTSAPLLPFFLPVVAGVGLLGPVAAIGFYELARRRENGQHANWGHFLDVRKRPSADDIGIVFGLLLAIFALWLLAAGALYVAFFGWEGFTWLAHPTIGDFLRDIFMTSRGWALIASGIAVGALFGWLVLAISVASLPMLVDCDMTASEAVSASWRAAHSNMGVMIRWGLIVGALLVLGSIPLFVGLALVLPWLGYSTWHLYTRLVDRDAIPARNRRQD</sequence>
<dbReference type="Pfam" id="PF09955">
    <property type="entry name" value="DUF2189"/>
    <property type="match status" value="1"/>
</dbReference>
<organism evidence="2 3">
    <name type="scientific">Sphingomonas hankyongi</name>
    <dbReference type="NCBI Taxonomy" id="2908209"/>
    <lineage>
        <taxon>Bacteria</taxon>
        <taxon>Pseudomonadati</taxon>
        <taxon>Pseudomonadota</taxon>
        <taxon>Alphaproteobacteria</taxon>
        <taxon>Sphingomonadales</taxon>
        <taxon>Sphingomonadaceae</taxon>
        <taxon>Sphingomonas</taxon>
    </lineage>
</organism>
<dbReference type="InterPro" id="IPR018692">
    <property type="entry name" value="DUF2189"/>
</dbReference>
<dbReference type="RefSeq" id="WP_249831841.1">
    <property type="nucleotide sequence ID" value="NZ_JAMGBE010000003.1"/>
</dbReference>
<feature type="transmembrane region" description="Helical" evidence="1">
    <location>
        <begin position="69"/>
        <end position="89"/>
    </location>
</feature>
<keyword evidence="1" id="KW-0472">Membrane</keyword>
<evidence type="ECO:0000313" key="3">
    <source>
        <dbReference type="Proteomes" id="UP001165342"/>
    </source>
</evidence>
<feature type="transmembrane region" description="Helical" evidence="1">
    <location>
        <begin position="171"/>
        <end position="194"/>
    </location>
</feature>